<dbReference type="SUPFAM" id="SSF89957">
    <property type="entry name" value="MTH1187/YkoF-like"/>
    <property type="match status" value="1"/>
</dbReference>
<evidence type="ECO:0000313" key="3">
    <source>
        <dbReference type="EMBL" id="OGG31511.1"/>
    </source>
</evidence>
<dbReference type="PANTHER" id="PTHR33777:SF1">
    <property type="entry name" value="UPF0045 PROTEIN ECM15"/>
    <property type="match status" value="1"/>
</dbReference>
<proteinExistence type="inferred from homology"/>
<dbReference type="InterPro" id="IPR002767">
    <property type="entry name" value="Thiamine_BP"/>
</dbReference>
<reference evidence="3 4" key="1">
    <citation type="journal article" date="2016" name="Nat. Commun.">
        <title>Thousands of microbial genomes shed light on interconnected biogeochemical processes in an aquifer system.</title>
        <authorList>
            <person name="Anantharaman K."/>
            <person name="Brown C.T."/>
            <person name="Hug L.A."/>
            <person name="Sharon I."/>
            <person name="Castelle C.J."/>
            <person name="Probst A.J."/>
            <person name="Thomas B.C."/>
            <person name="Singh A."/>
            <person name="Wilkins M.J."/>
            <person name="Karaoz U."/>
            <person name="Brodie E.L."/>
            <person name="Williams K.H."/>
            <person name="Hubbard S.S."/>
            <person name="Banfield J.F."/>
        </authorList>
    </citation>
    <scope>NUCLEOTIDE SEQUENCE [LARGE SCALE GENOMIC DNA]</scope>
</reference>
<dbReference type="Gene3D" id="3.30.70.930">
    <property type="match status" value="1"/>
</dbReference>
<protein>
    <recommendedName>
        <fullName evidence="2">Thiamine-binding protein domain-containing protein</fullName>
    </recommendedName>
</protein>
<gene>
    <name evidence="3" type="ORF">A3A63_04230</name>
</gene>
<dbReference type="PANTHER" id="PTHR33777">
    <property type="entry name" value="UPF0045 PROTEIN ECM15"/>
    <property type="match status" value="1"/>
</dbReference>
<dbReference type="InterPro" id="IPR029756">
    <property type="entry name" value="MTH1187/YkoF-like"/>
</dbReference>
<dbReference type="Proteomes" id="UP000176450">
    <property type="component" value="Unassembled WGS sequence"/>
</dbReference>
<organism evidence="3 4">
    <name type="scientific">Candidatus Gottesmanbacteria bacterium RIFCSPLOWO2_01_FULL_46_9</name>
    <dbReference type="NCBI Taxonomy" id="1798394"/>
    <lineage>
        <taxon>Bacteria</taxon>
        <taxon>Candidatus Gottesmaniibacteriota</taxon>
    </lineage>
</organism>
<dbReference type="GO" id="GO:0005829">
    <property type="term" value="C:cytosol"/>
    <property type="evidence" value="ECO:0007669"/>
    <property type="project" value="TreeGrafter"/>
</dbReference>
<accession>A0A1F6B3M5</accession>
<dbReference type="Pfam" id="PF01910">
    <property type="entry name" value="Thiamine_BP"/>
    <property type="match status" value="1"/>
</dbReference>
<evidence type="ECO:0000259" key="2">
    <source>
        <dbReference type="Pfam" id="PF01910"/>
    </source>
</evidence>
<dbReference type="AlphaFoldDB" id="A0A1F6B3M5"/>
<dbReference type="InterPro" id="IPR051614">
    <property type="entry name" value="UPF0045_domain"/>
</dbReference>
<comment type="similarity">
    <text evidence="1">Belongs to the UPF0045 family.</text>
</comment>
<dbReference type="EMBL" id="MFJX01000006">
    <property type="protein sequence ID" value="OGG31511.1"/>
    <property type="molecule type" value="Genomic_DNA"/>
</dbReference>
<evidence type="ECO:0000256" key="1">
    <source>
        <dbReference type="ARBA" id="ARBA00010272"/>
    </source>
</evidence>
<name>A0A1F6B3M5_9BACT</name>
<comment type="caution">
    <text evidence="3">The sequence shown here is derived from an EMBL/GenBank/DDBJ whole genome shotgun (WGS) entry which is preliminary data.</text>
</comment>
<evidence type="ECO:0000313" key="4">
    <source>
        <dbReference type="Proteomes" id="UP000176450"/>
    </source>
</evidence>
<sequence length="97" mass="10830">MLTASIAFQVMPKANDQKKIIEIIDKVIETVKTSGIKYEVGPMETTMEGELDALMEIVRKAQYVSIQAGAANVFTNVKILYDPKGVMTIEEKVTKHR</sequence>
<feature type="domain" description="Thiamine-binding protein" evidence="2">
    <location>
        <begin position="7"/>
        <end position="96"/>
    </location>
</feature>